<comment type="subcellular location">
    <subcellularLocation>
        <location evidence="1">Nucleus</location>
    </subcellularLocation>
</comment>
<feature type="domain" description="RNA polymerase Rpb2" evidence="13">
    <location>
        <begin position="132"/>
        <end position="310"/>
    </location>
</feature>
<evidence type="ECO:0000259" key="14">
    <source>
        <dbReference type="Pfam" id="PF04563"/>
    </source>
</evidence>
<evidence type="ECO:0000256" key="10">
    <source>
        <dbReference type="RuleBase" id="RU000434"/>
    </source>
</evidence>
<evidence type="ECO:0000256" key="1">
    <source>
        <dbReference type="ARBA" id="ARBA00004123"/>
    </source>
</evidence>
<feature type="domain" description="RNA polymerase beta subunit protrusion" evidence="14">
    <location>
        <begin position="2"/>
        <end position="359"/>
    </location>
</feature>
<evidence type="ECO:0000259" key="16">
    <source>
        <dbReference type="Pfam" id="PF04566"/>
    </source>
</evidence>
<evidence type="ECO:0000259" key="13">
    <source>
        <dbReference type="Pfam" id="PF04561"/>
    </source>
</evidence>
<dbReference type="Gene3D" id="2.40.270.10">
    <property type="entry name" value="DNA-directed RNA polymerase, subunit 2, domain 6"/>
    <property type="match status" value="1"/>
</dbReference>
<evidence type="ECO:0000256" key="6">
    <source>
        <dbReference type="ARBA" id="ARBA00022723"/>
    </source>
</evidence>
<dbReference type="FunFam" id="3.90.1100.10:FF:000021">
    <property type="entry name" value="DNA-directed RNA polymerase subunit beta"/>
    <property type="match status" value="1"/>
</dbReference>
<gene>
    <name evidence="18" type="ORF">A3Q56_04585</name>
</gene>
<evidence type="ECO:0000256" key="11">
    <source>
        <dbReference type="RuleBase" id="RU363031"/>
    </source>
</evidence>
<keyword evidence="6" id="KW-0479">Metal-binding</keyword>
<proteinExistence type="inferred from homology"/>
<protein>
    <recommendedName>
        <fullName evidence="11">DNA-directed RNA polymerase subunit beta</fullName>
        <ecNumber evidence="11">2.7.7.6</ecNumber>
    </recommendedName>
</protein>
<dbReference type="FunFam" id="2.40.270.10:FF:000006">
    <property type="entry name" value="DNA-directed RNA polymerase subunit beta"/>
    <property type="match status" value="1"/>
</dbReference>
<sequence length="1036" mass="116959">MQELVEANSLITSNLNDSFYLKFKNIKVGTPISNDSMDMKNTLTPHQCRLRDMTYNAPITVDIEYLRSNQRIYRKDVNIGKLPIMLGSNRCILRNKSEAQLAILQECPHDHGGYFIVKGVEKVICMQEQLSKNRMISSKDSQGNTVVGVISSTTAKKSKSDLIWKKNQVYLKAGFFSENIPIVILLKALCLECDLEIAEIMGSEDCVLKNVLFSIEESYKHGVNDKNTAISFLYDRIRLLKNKTNEKVSAKNQEALFLINDNILPHVPRENNNFKRKCIFLCLMWKKTILVQHGIVLVDDRDHYGNKRLEMAGNMISYLFEDAFKRLIFEIQKTIDRSFQKSSIMQFDIIKHIRQDTLTQSIQNALGTGRWCIKRFRMDRAGVSQLVSRLSYISSLGHMTRISSQFEKSRKVSGPRALQPSQWGMLCPSDTPEGESCGLVKNLALIANVTTDQDECNVKNILLLFGVEDVNLLNGHQLNCKQFSKVFLNGNLLGIVKDGIKLIQIVKKLRRKARIHYFVSIFQDNNRCIYVSTDGGRLTRPYILCENGIALVSQRHLDQLESKMINFDDLVFDGLIEYLDVNEQNDAFIAMRPHDVTEEITHLEFEPFTLLGVCAGLIPYPHHNQSPRNTYQCAMGKQAIGTIGYNQYNRFDTLLYSLVYPQRPLVKTKTIDLIGFNKIPAGQNGIVAVMSYSGYDIEDAIVINKSSLDRGFGRCMVHRKHKAVCRRVTACDFEKISGATINTDTNTPIWSHTCLDVDGIVNPGEAVHDNMVLVNKKIPEVENVAKTSAIPAVSYKSAPLKYKGIEKSYVDKVLVTANTEESLIVKVLLRQTRRPEIGDKFSSRHGQKGVVGLVVPQEDMPFTESGICPDIIMNPHGYPSRMTVGKLLELMGSKAAALDGTFHDGTAFGGDKIEDLSSIMKDHGYNYLGKDLVTSGITGEIMEAYIYFGPIYYQKLKHMVMDKIHARARGPYAALTRQPTEGRSKDGGLRLGEMERDCLIAHGTRSIHLKSCTIQYPMNSPTEYDVWNQLCNIIEL</sequence>
<dbReference type="InterPro" id="IPR007645">
    <property type="entry name" value="RNA_pol_Rpb2_3"/>
</dbReference>
<comment type="catalytic activity">
    <reaction evidence="9 11">
        <text>RNA(n) + a ribonucleoside 5'-triphosphate = RNA(n+1) + diphosphate</text>
        <dbReference type="Rhea" id="RHEA:21248"/>
        <dbReference type="Rhea" id="RHEA-COMP:14527"/>
        <dbReference type="Rhea" id="RHEA-COMP:17342"/>
        <dbReference type="ChEBI" id="CHEBI:33019"/>
        <dbReference type="ChEBI" id="CHEBI:61557"/>
        <dbReference type="ChEBI" id="CHEBI:140395"/>
        <dbReference type="EC" id="2.7.7.6"/>
    </reaction>
</comment>
<dbReference type="Gene3D" id="3.90.1800.10">
    <property type="entry name" value="RNA polymerase alpha subunit dimerisation domain"/>
    <property type="match status" value="1"/>
</dbReference>
<dbReference type="GO" id="GO:0005634">
    <property type="term" value="C:nucleus"/>
    <property type="evidence" value="ECO:0007669"/>
    <property type="project" value="UniProtKB-SubCell"/>
</dbReference>
<dbReference type="OrthoDB" id="10248617at2759"/>
<dbReference type="Pfam" id="PF04566">
    <property type="entry name" value="RNA_pol_Rpb2_4"/>
    <property type="match status" value="1"/>
</dbReference>
<feature type="domain" description="RNA polymerase Rpb2" evidence="17">
    <location>
        <begin position="567"/>
        <end position="599"/>
    </location>
</feature>
<evidence type="ECO:0000259" key="17">
    <source>
        <dbReference type="Pfam" id="PF04567"/>
    </source>
</evidence>
<evidence type="ECO:0000256" key="9">
    <source>
        <dbReference type="ARBA" id="ARBA00048552"/>
    </source>
</evidence>
<dbReference type="GO" id="GO:0003677">
    <property type="term" value="F:DNA binding"/>
    <property type="evidence" value="ECO:0007669"/>
    <property type="project" value="InterPro"/>
</dbReference>
<evidence type="ECO:0000259" key="12">
    <source>
        <dbReference type="Pfam" id="PF00562"/>
    </source>
</evidence>
<dbReference type="AlphaFoldDB" id="A0A177B1S7"/>
<dbReference type="Proteomes" id="UP000078046">
    <property type="component" value="Unassembled WGS sequence"/>
</dbReference>
<dbReference type="InterPro" id="IPR007120">
    <property type="entry name" value="DNA-dir_RNAP_su2_dom"/>
</dbReference>
<evidence type="ECO:0000256" key="2">
    <source>
        <dbReference type="ARBA" id="ARBA00006835"/>
    </source>
</evidence>
<comment type="function">
    <text evidence="11">DNA-dependent RNA polymerase catalyzes the transcription of DNA into RNA using the four ribonucleoside triphosphates as substrates.</text>
</comment>
<comment type="caution">
    <text evidence="18">The sequence shown here is derived from an EMBL/GenBank/DDBJ whole genome shotgun (WGS) entry which is preliminary data.</text>
</comment>
<keyword evidence="4 11" id="KW-0808">Transferase</keyword>
<evidence type="ECO:0000313" key="18">
    <source>
        <dbReference type="EMBL" id="OAF67682.1"/>
    </source>
</evidence>
<dbReference type="Gene3D" id="3.90.1100.10">
    <property type="match status" value="2"/>
</dbReference>
<dbReference type="GO" id="GO:0006351">
    <property type="term" value="P:DNA-templated transcription"/>
    <property type="evidence" value="ECO:0007669"/>
    <property type="project" value="InterPro"/>
</dbReference>
<dbReference type="FunFam" id="2.40.270.10:FF:000011">
    <property type="entry name" value="DNA-directed RNA polymerase subunit beta"/>
    <property type="match status" value="1"/>
</dbReference>
<dbReference type="InterPro" id="IPR007121">
    <property type="entry name" value="RNA_pol_bsu_CS"/>
</dbReference>
<dbReference type="EC" id="2.7.7.6" evidence="11"/>
<dbReference type="InterPro" id="IPR007646">
    <property type="entry name" value="RNA_pol_Rpb2_4"/>
</dbReference>
<dbReference type="InterPro" id="IPR007642">
    <property type="entry name" value="RNA_pol_Rpb2_2"/>
</dbReference>
<dbReference type="InterPro" id="IPR037033">
    <property type="entry name" value="DNA-dir_RNAP_su2_hyb_sf"/>
</dbReference>
<dbReference type="Pfam" id="PF00562">
    <property type="entry name" value="RNA_pol_Rpb2_6"/>
    <property type="match status" value="1"/>
</dbReference>
<reference evidence="18 19" key="1">
    <citation type="submission" date="2016-04" db="EMBL/GenBank/DDBJ databases">
        <title>The genome of Intoshia linei affirms orthonectids as highly simplified spiralians.</title>
        <authorList>
            <person name="Mikhailov K.V."/>
            <person name="Slusarev G.S."/>
            <person name="Nikitin M.A."/>
            <person name="Logacheva M.D."/>
            <person name="Penin A."/>
            <person name="Aleoshin V."/>
            <person name="Panchin Y.V."/>
        </authorList>
    </citation>
    <scope>NUCLEOTIDE SEQUENCE [LARGE SCALE GENOMIC DNA]</scope>
    <source>
        <strain evidence="18">Intl2013</strain>
        <tissue evidence="18">Whole animal</tissue>
    </source>
</reference>
<keyword evidence="3 11" id="KW-0240">DNA-directed RNA polymerase</keyword>
<dbReference type="Pfam" id="PF04561">
    <property type="entry name" value="RNA_pol_Rpb2_2"/>
    <property type="match status" value="1"/>
</dbReference>
<accession>A0A177B1S7</accession>
<dbReference type="CDD" id="cd00653">
    <property type="entry name" value="RNA_pol_B_RPB2"/>
    <property type="match status" value="1"/>
</dbReference>
<dbReference type="GO" id="GO:0032549">
    <property type="term" value="F:ribonucleoside binding"/>
    <property type="evidence" value="ECO:0007669"/>
    <property type="project" value="InterPro"/>
</dbReference>
<organism evidence="18 19">
    <name type="scientific">Intoshia linei</name>
    <dbReference type="NCBI Taxonomy" id="1819745"/>
    <lineage>
        <taxon>Eukaryota</taxon>
        <taxon>Metazoa</taxon>
        <taxon>Spiralia</taxon>
        <taxon>Lophotrochozoa</taxon>
        <taxon>Mesozoa</taxon>
        <taxon>Orthonectida</taxon>
        <taxon>Rhopaluridae</taxon>
        <taxon>Intoshia</taxon>
    </lineage>
</organism>
<name>A0A177B1S7_9BILA</name>
<dbReference type="Pfam" id="PF04563">
    <property type="entry name" value="RNA_pol_Rpb2_1"/>
    <property type="match status" value="1"/>
</dbReference>
<dbReference type="PANTHER" id="PTHR20856">
    <property type="entry name" value="DNA-DIRECTED RNA POLYMERASE I SUBUNIT 2"/>
    <property type="match status" value="1"/>
</dbReference>
<keyword evidence="8" id="KW-0539">Nucleus</keyword>
<dbReference type="InterPro" id="IPR007644">
    <property type="entry name" value="RNA_pol_bsu_protrusion"/>
</dbReference>
<dbReference type="InterPro" id="IPR015712">
    <property type="entry name" value="DNA-dir_RNA_pol_su2"/>
</dbReference>
<dbReference type="PROSITE" id="PS01166">
    <property type="entry name" value="RNA_POL_BETA"/>
    <property type="match status" value="1"/>
</dbReference>
<evidence type="ECO:0000256" key="4">
    <source>
        <dbReference type="ARBA" id="ARBA00022679"/>
    </source>
</evidence>
<keyword evidence="7 11" id="KW-0804">Transcription</keyword>
<dbReference type="InterPro" id="IPR014724">
    <property type="entry name" value="RNA_pol_RPB2_OB-fold"/>
</dbReference>
<feature type="domain" description="RNA polymerase Rpb2" evidence="16">
    <location>
        <begin position="486"/>
        <end position="546"/>
    </location>
</feature>
<dbReference type="InterPro" id="IPR007647">
    <property type="entry name" value="RNA_pol_Rpb2_5"/>
</dbReference>
<feature type="domain" description="DNA-directed RNA polymerase subunit 2 hybrid-binding" evidence="12">
    <location>
        <begin position="614"/>
        <end position="985"/>
    </location>
</feature>
<comment type="similarity">
    <text evidence="2 10">Belongs to the RNA polymerase beta chain family.</text>
</comment>
<dbReference type="GO" id="GO:0003899">
    <property type="term" value="F:DNA-directed RNA polymerase activity"/>
    <property type="evidence" value="ECO:0007669"/>
    <property type="project" value="UniProtKB-EC"/>
</dbReference>
<dbReference type="GO" id="GO:0046872">
    <property type="term" value="F:metal ion binding"/>
    <property type="evidence" value="ECO:0007669"/>
    <property type="project" value="UniProtKB-KW"/>
</dbReference>
<evidence type="ECO:0000256" key="3">
    <source>
        <dbReference type="ARBA" id="ARBA00022478"/>
    </source>
</evidence>
<evidence type="ECO:0000313" key="19">
    <source>
        <dbReference type="Proteomes" id="UP000078046"/>
    </source>
</evidence>
<keyword evidence="19" id="KW-1185">Reference proteome</keyword>
<dbReference type="Pfam" id="PF04567">
    <property type="entry name" value="RNA_pol_Rpb2_5"/>
    <property type="match status" value="1"/>
</dbReference>
<evidence type="ECO:0000256" key="8">
    <source>
        <dbReference type="ARBA" id="ARBA00023242"/>
    </source>
</evidence>
<dbReference type="EMBL" id="LWCA01000600">
    <property type="protein sequence ID" value="OAF67682.1"/>
    <property type="molecule type" value="Genomic_DNA"/>
</dbReference>
<keyword evidence="5 11" id="KW-0548">Nucleotidyltransferase</keyword>
<dbReference type="Pfam" id="PF04565">
    <property type="entry name" value="RNA_pol_Rpb2_3"/>
    <property type="match status" value="1"/>
</dbReference>
<evidence type="ECO:0000256" key="5">
    <source>
        <dbReference type="ARBA" id="ARBA00022695"/>
    </source>
</evidence>
<dbReference type="Gene3D" id="2.40.50.150">
    <property type="match status" value="1"/>
</dbReference>
<dbReference type="GO" id="GO:0000428">
    <property type="term" value="C:DNA-directed RNA polymerase complex"/>
    <property type="evidence" value="ECO:0007669"/>
    <property type="project" value="UniProtKB-KW"/>
</dbReference>
<feature type="domain" description="RNA polymerase Rpb2" evidence="15">
    <location>
        <begin position="385"/>
        <end position="449"/>
    </location>
</feature>
<evidence type="ECO:0000256" key="7">
    <source>
        <dbReference type="ARBA" id="ARBA00023163"/>
    </source>
</evidence>
<dbReference type="SUPFAM" id="SSF64484">
    <property type="entry name" value="beta and beta-prime subunits of DNA dependent RNA-polymerase"/>
    <property type="match status" value="1"/>
</dbReference>
<evidence type="ECO:0000259" key="15">
    <source>
        <dbReference type="Pfam" id="PF04565"/>
    </source>
</evidence>